<dbReference type="Pfam" id="PF00440">
    <property type="entry name" value="TetR_N"/>
    <property type="match status" value="1"/>
</dbReference>
<dbReference type="PROSITE" id="PS50977">
    <property type="entry name" value="HTH_TETR_2"/>
    <property type="match status" value="1"/>
</dbReference>
<dbReference type="AlphaFoldDB" id="A0A316HL24"/>
<dbReference type="InterPro" id="IPR001647">
    <property type="entry name" value="HTH_TetR"/>
</dbReference>
<keyword evidence="3" id="KW-0804">Transcription</keyword>
<sequence>MANPPGSKSVAKRRAPAQARARQTRALILEAAIRLLEKRGLRAFSTNRLAEAAGFSVGTIYQYFENKQEILDALARHERDRRLARTTRTLTSHAQETGTTGLSLRDRIRIVVRTELHAFDGRQRARKILFDLSWRGQQHRDMDRPVTVLADMLAAGQVVDGERGAVRLSATDSFVLTQAVAGIVRAALERDEQMLLAPEFEDAVVELVAGFVEARRCKP</sequence>
<dbReference type="GO" id="GO:0003700">
    <property type="term" value="F:DNA-binding transcription factor activity"/>
    <property type="evidence" value="ECO:0007669"/>
    <property type="project" value="TreeGrafter"/>
</dbReference>
<name>A0A316HL24_9GAMM</name>
<dbReference type="InterPro" id="IPR009057">
    <property type="entry name" value="Homeodomain-like_sf"/>
</dbReference>
<dbReference type="PANTHER" id="PTHR30055">
    <property type="entry name" value="HTH-TYPE TRANSCRIPTIONAL REGULATOR RUTR"/>
    <property type="match status" value="1"/>
</dbReference>
<dbReference type="EMBL" id="QGHC01000024">
    <property type="protein sequence ID" value="PWK81213.1"/>
    <property type="molecule type" value="Genomic_DNA"/>
</dbReference>
<dbReference type="Gene3D" id="1.10.357.10">
    <property type="entry name" value="Tetracycline Repressor, domain 2"/>
    <property type="match status" value="1"/>
</dbReference>
<evidence type="ECO:0000256" key="2">
    <source>
        <dbReference type="ARBA" id="ARBA00023125"/>
    </source>
</evidence>
<keyword evidence="7" id="KW-1185">Reference proteome</keyword>
<keyword evidence="1" id="KW-0805">Transcription regulation</keyword>
<dbReference type="OrthoDB" id="9816320at2"/>
<dbReference type="InterPro" id="IPR050109">
    <property type="entry name" value="HTH-type_TetR-like_transc_reg"/>
</dbReference>
<evidence type="ECO:0000256" key="3">
    <source>
        <dbReference type="ARBA" id="ARBA00023163"/>
    </source>
</evidence>
<evidence type="ECO:0000313" key="7">
    <source>
        <dbReference type="Proteomes" id="UP000245812"/>
    </source>
</evidence>
<organism evidence="6 7">
    <name type="scientific">Fulvimonas soli</name>
    <dbReference type="NCBI Taxonomy" id="155197"/>
    <lineage>
        <taxon>Bacteria</taxon>
        <taxon>Pseudomonadati</taxon>
        <taxon>Pseudomonadota</taxon>
        <taxon>Gammaproteobacteria</taxon>
        <taxon>Lysobacterales</taxon>
        <taxon>Rhodanobacteraceae</taxon>
        <taxon>Fulvimonas</taxon>
    </lineage>
</organism>
<proteinExistence type="predicted"/>
<dbReference type="PRINTS" id="PR00455">
    <property type="entry name" value="HTHTETR"/>
</dbReference>
<evidence type="ECO:0000256" key="4">
    <source>
        <dbReference type="PROSITE-ProRule" id="PRU00335"/>
    </source>
</evidence>
<keyword evidence="2 4" id="KW-0238">DNA-binding</keyword>
<reference evidence="6 7" key="1">
    <citation type="submission" date="2018-05" db="EMBL/GenBank/DDBJ databases">
        <title>Genomic Encyclopedia of Type Strains, Phase IV (KMG-IV): sequencing the most valuable type-strain genomes for metagenomic binning, comparative biology and taxonomic classification.</title>
        <authorList>
            <person name="Goeker M."/>
        </authorList>
    </citation>
    <scope>NUCLEOTIDE SEQUENCE [LARGE SCALE GENOMIC DNA]</scope>
    <source>
        <strain evidence="6 7">DSM 14263</strain>
    </source>
</reference>
<gene>
    <name evidence="6" type="ORF">C7456_1249</name>
</gene>
<protein>
    <submittedName>
        <fullName evidence="6">TetR family transcriptional regulator</fullName>
    </submittedName>
</protein>
<evidence type="ECO:0000256" key="1">
    <source>
        <dbReference type="ARBA" id="ARBA00023015"/>
    </source>
</evidence>
<evidence type="ECO:0000259" key="5">
    <source>
        <dbReference type="PROSITE" id="PS50977"/>
    </source>
</evidence>
<comment type="caution">
    <text evidence="6">The sequence shown here is derived from an EMBL/GenBank/DDBJ whole genome shotgun (WGS) entry which is preliminary data.</text>
</comment>
<feature type="domain" description="HTH tetR-type" evidence="5">
    <location>
        <begin position="22"/>
        <end position="82"/>
    </location>
</feature>
<accession>A0A316HL24</accession>
<dbReference type="Proteomes" id="UP000245812">
    <property type="component" value="Unassembled WGS sequence"/>
</dbReference>
<dbReference type="RefSeq" id="WP_109724892.1">
    <property type="nucleotide sequence ID" value="NZ_MSZV01000101.1"/>
</dbReference>
<evidence type="ECO:0000313" key="6">
    <source>
        <dbReference type="EMBL" id="PWK81213.1"/>
    </source>
</evidence>
<dbReference type="GO" id="GO:0000976">
    <property type="term" value="F:transcription cis-regulatory region binding"/>
    <property type="evidence" value="ECO:0007669"/>
    <property type="project" value="TreeGrafter"/>
</dbReference>
<dbReference type="PANTHER" id="PTHR30055:SF234">
    <property type="entry name" value="HTH-TYPE TRANSCRIPTIONAL REGULATOR BETI"/>
    <property type="match status" value="1"/>
</dbReference>
<feature type="DNA-binding region" description="H-T-H motif" evidence="4">
    <location>
        <begin position="45"/>
        <end position="64"/>
    </location>
</feature>
<dbReference type="SUPFAM" id="SSF46689">
    <property type="entry name" value="Homeodomain-like"/>
    <property type="match status" value="1"/>
</dbReference>